<name>A0A9X2S5A1_9FIRM</name>
<dbReference type="EMBL" id="JANKBY010000516">
    <property type="protein sequence ID" value="MCR1825032.1"/>
    <property type="molecule type" value="Genomic_DNA"/>
</dbReference>
<proteinExistence type="predicted"/>
<gene>
    <name evidence="1" type="ORF">NSA58_19910</name>
</gene>
<evidence type="ECO:0000313" key="2">
    <source>
        <dbReference type="Proteomes" id="UP001140817"/>
    </source>
</evidence>
<sequence length="46" mass="5274">MLLIKIRLKSNMTYGYDKVGNRILMTKEGATSSYKYNELNQLTSSV</sequence>
<evidence type="ECO:0000313" key="1">
    <source>
        <dbReference type="EMBL" id="MCR1825032.1"/>
    </source>
</evidence>
<protein>
    <recommendedName>
        <fullName evidence="3">RHS repeat protein</fullName>
    </recommendedName>
</protein>
<reference evidence="1" key="1">
    <citation type="submission" date="2022-07" db="EMBL/GenBank/DDBJ databases">
        <title>Enhanced cultured diversity of the mouse gut microbiota enables custom-made synthetic communities.</title>
        <authorList>
            <person name="Afrizal A."/>
        </authorList>
    </citation>
    <scope>NUCLEOTIDE SEQUENCE</scope>
    <source>
        <strain evidence="1">DSM 29186</strain>
    </source>
</reference>
<dbReference type="AlphaFoldDB" id="A0A9X2S5A1"/>
<evidence type="ECO:0008006" key="3">
    <source>
        <dbReference type="Google" id="ProtNLM"/>
    </source>
</evidence>
<keyword evidence="2" id="KW-1185">Reference proteome</keyword>
<comment type="caution">
    <text evidence="1">The sequence shown here is derived from an EMBL/GenBank/DDBJ whole genome shotgun (WGS) entry which is preliminary data.</text>
</comment>
<dbReference type="Proteomes" id="UP001140817">
    <property type="component" value="Unassembled WGS sequence"/>
</dbReference>
<organism evidence="1 2">
    <name type="scientific">Terrisporobacter muris</name>
    <dbReference type="NCBI Taxonomy" id="2963284"/>
    <lineage>
        <taxon>Bacteria</taxon>
        <taxon>Bacillati</taxon>
        <taxon>Bacillota</taxon>
        <taxon>Clostridia</taxon>
        <taxon>Peptostreptococcales</taxon>
        <taxon>Peptostreptococcaceae</taxon>
        <taxon>Terrisporobacter</taxon>
    </lineage>
</organism>
<accession>A0A9X2S5A1</accession>